<feature type="signal peptide" evidence="6">
    <location>
        <begin position="1"/>
        <end position="21"/>
    </location>
</feature>
<dbReference type="InterPro" id="IPR036737">
    <property type="entry name" value="OmpA-like_sf"/>
</dbReference>
<dbReference type="InterPro" id="IPR006665">
    <property type="entry name" value="OmpA-like"/>
</dbReference>
<dbReference type="Gene3D" id="2.60.120.260">
    <property type="entry name" value="Galactose-binding domain-like"/>
    <property type="match status" value="1"/>
</dbReference>
<dbReference type="SUPFAM" id="SSF103088">
    <property type="entry name" value="OmpA-like"/>
    <property type="match status" value="1"/>
</dbReference>
<dbReference type="InterPro" id="IPR006690">
    <property type="entry name" value="OMPA-like_CS"/>
</dbReference>
<dbReference type="PROSITE" id="PS01068">
    <property type="entry name" value="OMPA_1"/>
    <property type="match status" value="1"/>
</dbReference>
<dbReference type="PANTHER" id="PTHR30329:SF21">
    <property type="entry name" value="LIPOPROTEIN YIAD-RELATED"/>
    <property type="match status" value="1"/>
</dbReference>
<evidence type="ECO:0000256" key="2">
    <source>
        <dbReference type="ARBA" id="ARBA00023136"/>
    </source>
</evidence>
<evidence type="ECO:0000256" key="6">
    <source>
        <dbReference type="SAM" id="SignalP"/>
    </source>
</evidence>
<dbReference type="AlphaFoldDB" id="A0A6M0CPX0"/>
<gene>
    <name evidence="8" type="ORF">GWK10_10020</name>
</gene>
<keyword evidence="9" id="KW-1185">Reference proteome</keyword>
<dbReference type="InterPro" id="IPR050330">
    <property type="entry name" value="Bact_OuterMem_StrucFunc"/>
</dbReference>
<evidence type="ECO:0000313" key="9">
    <source>
        <dbReference type="Proteomes" id="UP000474296"/>
    </source>
</evidence>
<dbReference type="Gene3D" id="3.30.1330.60">
    <property type="entry name" value="OmpA-like domain"/>
    <property type="match status" value="1"/>
</dbReference>
<comment type="subcellular location">
    <subcellularLocation>
        <location evidence="1">Cell outer membrane</location>
    </subcellularLocation>
</comment>
<dbReference type="RefSeq" id="WP_164032174.1">
    <property type="nucleotide sequence ID" value="NZ_JAABOQ010000004.1"/>
</dbReference>
<comment type="caution">
    <text evidence="8">The sequence shown here is derived from an EMBL/GenBank/DDBJ whole genome shotgun (WGS) entry which is preliminary data.</text>
</comment>
<dbReference type="PANTHER" id="PTHR30329">
    <property type="entry name" value="STATOR ELEMENT OF FLAGELLAR MOTOR COMPLEX"/>
    <property type="match status" value="1"/>
</dbReference>
<evidence type="ECO:0000313" key="8">
    <source>
        <dbReference type="EMBL" id="NER17547.1"/>
    </source>
</evidence>
<dbReference type="Pfam" id="PF00691">
    <property type="entry name" value="OmpA"/>
    <property type="match status" value="1"/>
</dbReference>
<evidence type="ECO:0000256" key="1">
    <source>
        <dbReference type="ARBA" id="ARBA00004442"/>
    </source>
</evidence>
<feature type="domain" description="OmpA-like" evidence="7">
    <location>
        <begin position="261"/>
        <end position="377"/>
    </location>
</feature>
<proteinExistence type="predicted"/>
<dbReference type="PRINTS" id="PR01021">
    <property type="entry name" value="OMPADOMAIN"/>
</dbReference>
<evidence type="ECO:0000256" key="5">
    <source>
        <dbReference type="SAM" id="MobiDB-lite"/>
    </source>
</evidence>
<keyword evidence="6" id="KW-0732">Signal</keyword>
<evidence type="ECO:0000256" key="4">
    <source>
        <dbReference type="PROSITE-ProRule" id="PRU00473"/>
    </source>
</evidence>
<keyword evidence="2 4" id="KW-0472">Membrane</keyword>
<organism evidence="8 9">
    <name type="scientific">Spongiivirga citrea</name>
    <dbReference type="NCBI Taxonomy" id="1481457"/>
    <lineage>
        <taxon>Bacteria</taxon>
        <taxon>Pseudomonadati</taxon>
        <taxon>Bacteroidota</taxon>
        <taxon>Flavobacteriia</taxon>
        <taxon>Flavobacteriales</taxon>
        <taxon>Flavobacteriaceae</taxon>
        <taxon>Spongiivirga</taxon>
    </lineage>
</organism>
<keyword evidence="3" id="KW-0998">Cell outer membrane</keyword>
<dbReference type="EMBL" id="JAABOQ010000004">
    <property type="protein sequence ID" value="NER17547.1"/>
    <property type="molecule type" value="Genomic_DNA"/>
</dbReference>
<dbReference type="Proteomes" id="UP000474296">
    <property type="component" value="Unassembled WGS sequence"/>
</dbReference>
<name>A0A6M0CPX0_9FLAO</name>
<feature type="chain" id="PRO_5026715501" evidence="6">
    <location>
        <begin position="22"/>
        <end position="377"/>
    </location>
</feature>
<dbReference type="InterPro" id="IPR006664">
    <property type="entry name" value="OMP_bac"/>
</dbReference>
<dbReference type="PROSITE" id="PS51123">
    <property type="entry name" value="OMPA_2"/>
    <property type="match status" value="1"/>
</dbReference>
<feature type="region of interest" description="Disordered" evidence="5">
    <location>
        <begin position="348"/>
        <end position="367"/>
    </location>
</feature>
<accession>A0A6M0CPX0</accession>
<sequence length="377" mass="43817">MKKIVTYIKIFIPIFSIQAFSQNLVLNPSFENTKRCTELISNFSHNVTNWSTPTFGTTDLFNSCEKGTVGIPYNYNGMQKPKAGKNYAGFYLHSDENYREYVQVKLSKKLEKDKKYRISFYISLAEKSDFAIKNIDFMLTENELKTTIWRELSERQLMKQDIKDFSFHKIENNRFYDNDSDWTLISKDFIANGNEQFLTIGNFIKNSKTDKILVSNMNRYNMSYYYIDLVSIERTDLPKTLVKKSNKLNEEPTKELELKEITLNKNHTFKNVVFNFNSTKLSASAKLEINSLYKFLKQNLDTEISIAGHTDNVGTIEFNQKLSEKRAKSVADYFIFLGLEKSRISANGYGDTNPISTNETDGGRNKNRRVSFRIVKK</sequence>
<dbReference type="GO" id="GO:0009279">
    <property type="term" value="C:cell outer membrane"/>
    <property type="evidence" value="ECO:0007669"/>
    <property type="project" value="UniProtKB-SubCell"/>
</dbReference>
<evidence type="ECO:0000259" key="7">
    <source>
        <dbReference type="PROSITE" id="PS51123"/>
    </source>
</evidence>
<evidence type="ECO:0000256" key="3">
    <source>
        <dbReference type="ARBA" id="ARBA00023237"/>
    </source>
</evidence>
<reference evidence="8 9" key="1">
    <citation type="submission" date="2020-01" db="EMBL/GenBank/DDBJ databases">
        <title>Spongiivirga citrea KCTC 32990T.</title>
        <authorList>
            <person name="Wang G."/>
        </authorList>
    </citation>
    <scope>NUCLEOTIDE SEQUENCE [LARGE SCALE GENOMIC DNA]</scope>
    <source>
        <strain evidence="8 9">KCTC 32990</strain>
    </source>
</reference>
<dbReference type="PRINTS" id="PR01023">
    <property type="entry name" value="NAFLGMOTY"/>
</dbReference>
<dbReference type="CDD" id="cd07185">
    <property type="entry name" value="OmpA_C-like"/>
    <property type="match status" value="1"/>
</dbReference>
<protein>
    <submittedName>
        <fullName evidence="8">OmpA family protein</fullName>
    </submittedName>
</protein>